<dbReference type="InterPro" id="IPR036116">
    <property type="entry name" value="FN3_sf"/>
</dbReference>
<sequence length="426" mass="48411">MYLPGTVDSVHNVSRAAVRLTIHVMMVDILLVVIACLASVATLNRSLPPADLHITESALGEITISWKENLSMELDVHDTVRYAVVLETPSKTLQYETLHKVKKQTFALTEARERSHWADVRLPPHPGDCDTSVTNLSCVTYVDLGGALCLNCTWLAGKNAPKDTKYFLYYRDKKVTEECQDYGLDVHSKIPISCHFAKAKIISKRGRELVIFINGSSGHANIQPFYQLFETDRLEMILPPWNVTVSQKIDLIEIQWECPRSSFPNYCFMYEVKMRNLKTGKEKVTSSVNNKINIFKNVRSRQAVLVRARGTESCRSNNHWSEWSQVVFTGDPKEDGMFIVVIAFSLTVIFLAFISALVCKRFHVCTQPFPPVPSPKGPLEDVFLFTENRKLRCSSLESEVISYVEELYSDNSDHIEDHKVTLMLKK</sequence>
<evidence type="ECO:0000256" key="4">
    <source>
        <dbReference type="ARBA" id="ARBA00022989"/>
    </source>
</evidence>
<keyword evidence="11" id="KW-1185">Reference proteome</keyword>
<accession>A0AAV7N7J6</accession>
<comment type="caution">
    <text evidence="10">The sequence shown here is derived from an EMBL/GenBank/DDBJ whole genome shotgun (WGS) entry which is preliminary data.</text>
</comment>
<dbReference type="GO" id="GO:0004896">
    <property type="term" value="F:cytokine receptor activity"/>
    <property type="evidence" value="ECO:0007669"/>
    <property type="project" value="InterPro"/>
</dbReference>
<evidence type="ECO:0000256" key="3">
    <source>
        <dbReference type="ARBA" id="ARBA00022729"/>
    </source>
</evidence>
<dbReference type="InterPro" id="IPR015321">
    <property type="entry name" value="TypeI_recpt_CBD"/>
</dbReference>
<dbReference type="SUPFAM" id="SSF49265">
    <property type="entry name" value="Fibronectin type III"/>
    <property type="match status" value="2"/>
</dbReference>
<keyword evidence="3" id="KW-0732">Signal</keyword>
<feature type="transmembrane region" description="Helical" evidence="8">
    <location>
        <begin position="338"/>
        <end position="358"/>
    </location>
</feature>
<evidence type="ECO:0000256" key="7">
    <source>
        <dbReference type="ARBA" id="ARBA00023180"/>
    </source>
</evidence>
<comment type="subcellular location">
    <subcellularLocation>
        <location evidence="1">Membrane</location>
        <topology evidence="1">Single-pass type I membrane protein</topology>
    </subcellularLocation>
</comment>
<dbReference type="AlphaFoldDB" id="A0AAV7N7J6"/>
<feature type="domain" description="Type I cytokine receptor cytokine-binding" evidence="9">
    <location>
        <begin position="135"/>
        <end position="232"/>
    </location>
</feature>
<dbReference type="GO" id="GO:0009897">
    <property type="term" value="C:external side of plasma membrane"/>
    <property type="evidence" value="ECO:0007669"/>
    <property type="project" value="TreeGrafter"/>
</dbReference>
<evidence type="ECO:0000256" key="2">
    <source>
        <dbReference type="ARBA" id="ARBA00022692"/>
    </source>
</evidence>
<dbReference type="Proteomes" id="UP001066276">
    <property type="component" value="Chromosome 9"/>
</dbReference>
<dbReference type="PANTHER" id="PTHR23037">
    <property type="entry name" value="CYTOKINE RECEPTOR"/>
    <property type="match status" value="1"/>
</dbReference>
<reference evidence="10" key="1">
    <citation type="journal article" date="2022" name="bioRxiv">
        <title>Sequencing and chromosome-scale assembly of the giantPleurodeles waltlgenome.</title>
        <authorList>
            <person name="Brown T."/>
            <person name="Elewa A."/>
            <person name="Iarovenko S."/>
            <person name="Subramanian E."/>
            <person name="Araus A.J."/>
            <person name="Petzold A."/>
            <person name="Susuki M."/>
            <person name="Suzuki K.-i.T."/>
            <person name="Hayashi T."/>
            <person name="Toyoda A."/>
            <person name="Oliveira C."/>
            <person name="Osipova E."/>
            <person name="Leigh N.D."/>
            <person name="Simon A."/>
            <person name="Yun M.H."/>
        </authorList>
    </citation>
    <scope>NUCLEOTIDE SEQUENCE</scope>
    <source>
        <strain evidence="10">20211129_DDA</strain>
        <tissue evidence="10">Liver</tissue>
    </source>
</reference>
<evidence type="ECO:0000313" key="10">
    <source>
        <dbReference type="EMBL" id="KAJ1110522.1"/>
    </source>
</evidence>
<keyword evidence="2 8" id="KW-0812">Transmembrane</keyword>
<evidence type="ECO:0000256" key="6">
    <source>
        <dbReference type="ARBA" id="ARBA00023170"/>
    </source>
</evidence>
<dbReference type="PANTHER" id="PTHR23037:SF46">
    <property type="entry name" value="INTERLEUKIN 5 RECEPTOR SUBUNIT ALPHA"/>
    <property type="match status" value="1"/>
</dbReference>
<keyword evidence="5 8" id="KW-0472">Membrane</keyword>
<keyword evidence="4 8" id="KW-1133">Transmembrane helix</keyword>
<evidence type="ECO:0000256" key="5">
    <source>
        <dbReference type="ARBA" id="ARBA00023136"/>
    </source>
</evidence>
<dbReference type="Gene3D" id="2.60.40.10">
    <property type="entry name" value="Immunoglobulins"/>
    <property type="match status" value="3"/>
</dbReference>
<protein>
    <recommendedName>
        <fullName evidence="9">Type I cytokine receptor cytokine-binding domain-containing protein</fullName>
    </recommendedName>
</protein>
<keyword evidence="6" id="KW-0675">Receptor</keyword>
<proteinExistence type="predicted"/>
<name>A0AAV7N7J6_PLEWA</name>
<evidence type="ECO:0000256" key="8">
    <source>
        <dbReference type="SAM" id="Phobius"/>
    </source>
</evidence>
<dbReference type="EMBL" id="JANPWB010000013">
    <property type="protein sequence ID" value="KAJ1110522.1"/>
    <property type="molecule type" value="Genomic_DNA"/>
</dbReference>
<gene>
    <name evidence="10" type="ORF">NDU88_007873</name>
</gene>
<dbReference type="InterPro" id="IPR003532">
    <property type="entry name" value="Short_hematopoietin_rcpt_2_CS"/>
</dbReference>
<dbReference type="Pfam" id="PF09240">
    <property type="entry name" value="IL6Ra-bind"/>
    <property type="match status" value="1"/>
</dbReference>
<feature type="transmembrane region" description="Helical" evidence="8">
    <location>
        <begin position="20"/>
        <end position="43"/>
    </location>
</feature>
<evidence type="ECO:0000259" key="9">
    <source>
        <dbReference type="Pfam" id="PF09240"/>
    </source>
</evidence>
<evidence type="ECO:0000313" key="11">
    <source>
        <dbReference type="Proteomes" id="UP001066276"/>
    </source>
</evidence>
<keyword evidence="7" id="KW-0325">Glycoprotein</keyword>
<evidence type="ECO:0000256" key="1">
    <source>
        <dbReference type="ARBA" id="ARBA00004479"/>
    </source>
</evidence>
<dbReference type="PROSITE" id="PS01356">
    <property type="entry name" value="HEMATOPO_REC_S_F2"/>
    <property type="match status" value="1"/>
</dbReference>
<organism evidence="10 11">
    <name type="scientific">Pleurodeles waltl</name>
    <name type="common">Iberian ribbed newt</name>
    <dbReference type="NCBI Taxonomy" id="8319"/>
    <lineage>
        <taxon>Eukaryota</taxon>
        <taxon>Metazoa</taxon>
        <taxon>Chordata</taxon>
        <taxon>Craniata</taxon>
        <taxon>Vertebrata</taxon>
        <taxon>Euteleostomi</taxon>
        <taxon>Amphibia</taxon>
        <taxon>Batrachia</taxon>
        <taxon>Caudata</taxon>
        <taxon>Salamandroidea</taxon>
        <taxon>Salamandridae</taxon>
        <taxon>Pleurodelinae</taxon>
        <taxon>Pleurodeles</taxon>
    </lineage>
</organism>
<dbReference type="InterPro" id="IPR013783">
    <property type="entry name" value="Ig-like_fold"/>
</dbReference>